<feature type="region of interest" description="Disordered" evidence="1">
    <location>
        <begin position="1"/>
        <end position="46"/>
    </location>
</feature>
<keyword evidence="2" id="KW-1185">Reference proteome</keyword>
<dbReference type="WBParaSite" id="SPAL_0000629100.1">
    <property type="protein sequence ID" value="SPAL_0000629100.1"/>
    <property type="gene ID" value="SPAL_0000629100"/>
</dbReference>
<dbReference type="Proteomes" id="UP000046392">
    <property type="component" value="Unplaced"/>
</dbReference>
<sequence length="434" mass="49422">MLGHNKLANEDVLSGESEGEPMDHLDIYDSDGYQPSECPDSEDDYPSTDEIATAEPLVNISVQQPMPENATNGFQEMTSSLVYEENKARVKLHTRSIIPKILKNGGLKFREFCHICDSWLTNFSDHYGLAHPKAANESHGDFKQPECFELEAKKKREVARRNKRSTEIRELDGGDVLVNIVSERAIFLDKVRDEVTKNFAVVRDLMATMDSYPEQPHEVKATLKRLGLYDMYNDPIIEEYITYQLNMARRGKGVGNENKPSKELISESNTLKRARPEFLYKAELGNVVQVTYLGTNQTWAAFSYGGKSDISHHMLDEQCRIDVLEPYLEKRKEVVNEHFSSEVLFSIPSKAPLFFNSKGEFWKNNVNQKASAVFLKDTGLDFKKEKVACYKFRIASTTVATYLKFKGITSNDFVDATDALRGHQSKTSERCYDK</sequence>
<organism evidence="2 3">
    <name type="scientific">Strongyloides papillosus</name>
    <name type="common">Intestinal threadworm</name>
    <dbReference type="NCBI Taxonomy" id="174720"/>
    <lineage>
        <taxon>Eukaryota</taxon>
        <taxon>Metazoa</taxon>
        <taxon>Ecdysozoa</taxon>
        <taxon>Nematoda</taxon>
        <taxon>Chromadorea</taxon>
        <taxon>Rhabditida</taxon>
        <taxon>Tylenchina</taxon>
        <taxon>Panagrolaimomorpha</taxon>
        <taxon>Strongyloidoidea</taxon>
        <taxon>Strongyloididae</taxon>
        <taxon>Strongyloides</taxon>
    </lineage>
</organism>
<proteinExistence type="predicted"/>
<protein>
    <submittedName>
        <fullName evidence="3">Zinc finger, CCHC-type</fullName>
    </submittedName>
</protein>
<evidence type="ECO:0000313" key="3">
    <source>
        <dbReference type="WBParaSite" id="SPAL_0000629100.1"/>
    </source>
</evidence>
<reference evidence="3" key="1">
    <citation type="submission" date="2017-02" db="UniProtKB">
        <authorList>
            <consortium name="WormBaseParasite"/>
        </authorList>
    </citation>
    <scope>IDENTIFICATION</scope>
</reference>
<evidence type="ECO:0000313" key="2">
    <source>
        <dbReference type="Proteomes" id="UP000046392"/>
    </source>
</evidence>
<name>A0A0N5BK26_STREA</name>
<accession>A0A0N5BK26</accession>
<dbReference type="AlphaFoldDB" id="A0A0N5BK26"/>
<evidence type="ECO:0000256" key="1">
    <source>
        <dbReference type="SAM" id="MobiDB-lite"/>
    </source>
</evidence>